<reference evidence="6" key="1">
    <citation type="submission" date="2011-11" db="EMBL/GenBank/DDBJ databases">
        <title>Improved High-Quality Draft sequence of Desulfovibrio sp. U5L.</title>
        <authorList>
            <consortium name="US DOE Joint Genome Institute"/>
            <person name="Lucas S."/>
            <person name="Han J."/>
            <person name="Lapidus A."/>
            <person name="Cheng J.-F."/>
            <person name="Goodwin L."/>
            <person name="Pitluck S."/>
            <person name="Peters L."/>
            <person name="Ovchinnikova G."/>
            <person name="Held B."/>
            <person name="Detter J.C."/>
            <person name="Han C."/>
            <person name="Tapia R."/>
            <person name="Land M."/>
            <person name="Hauser L."/>
            <person name="Kyrpides N."/>
            <person name="Ivanova N."/>
            <person name="Pagani I."/>
            <person name="Gabster J."/>
            <person name="Walker C."/>
            <person name="Stolyar S."/>
            <person name="Stahl D."/>
            <person name="Arkin A."/>
            <person name="Dehal P."/>
            <person name="Hazen T."/>
            <person name="Woyke T."/>
        </authorList>
    </citation>
    <scope>NUCLEOTIDE SEQUENCE [LARGE SCALE GENOMIC DNA]</scope>
    <source>
        <strain evidence="6">U5L</strain>
    </source>
</reference>
<name>I2Q2P6_9BACT</name>
<evidence type="ECO:0000256" key="2">
    <source>
        <dbReference type="ARBA" id="ARBA00022670"/>
    </source>
</evidence>
<dbReference type="Gene3D" id="6.20.330.10">
    <property type="match status" value="1"/>
</dbReference>
<dbReference type="Pfam" id="PF01343">
    <property type="entry name" value="Peptidase_S49"/>
    <property type="match status" value="1"/>
</dbReference>
<evidence type="ECO:0000256" key="3">
    <source>
        <dbReference type="ARBA" id="ARBA00022801"/>
    </source>
</evidence>
<comment type="similarity">
    <text evidence="1">Belongs to the peptidase S49 family.</text>
</comment>
<keyword evidence="4" id="KW-0720">Serine protease</keyword>
<keyword evidence="2" id="KW-0645">Protease</keyword>
<dbReference type="InterPro" id="IPR002142">
    <property type="entry name" value="Peptidase_S49"/>
</dbReference>
<accession>I2Q2P6</accession>
<feature type="domain" description="Peptidase S49" evidence="5">
    <location>
        <begin position="120"/>
        <end position="269"/>
    </location>
</feature>
<evidence type="ECO:0000313" key="6">
    <source>
        <dbReference type="EMBL" id="EIG54052.1"/>
    </source>
</evidence>
<dbReference type="CDD" id="cd07022">
    <property type="entry name" value="S49_Sppa_36K_type"/>
    <property type="match status" value="1"/>
</dbReference>
<gene>
    <name evidence="6" type="ORF">DesU5LDRAFT_2388</name>
</gene>
<evidence type="ECO:0000256" key="1">
    <source>
        <dbReference type="ARBA" id="ARBA00008683"/>
    </source>
</evidence>
<dbReference type="InterPro" id="IPR029045">
    <property type="entry name" value="ClpP/crotonase-like_dom_sf"/>
</dbReference>
<proteinExistence type="inferred from homology"/>
<dbReference type="OrthoDB" id="282590at2"/>
<organism evidence="6">
    <name type="scientific">Desulfovibrio sp. U5L</name>
    <dbReference type="NCBI Taxonomy" id="596152"/>
    <lineage>
        <taxon>Bacteria</taxon>
        <taxon>Pseudomonadati</taxon>
        <taxon>Thermodesulfobacteriota</taxon>
        <taxon>Desulfovibrionia</taxon>
        <taxon>Desulfovibrionales</taxon>
        <taxon>Desulfovibrionaceae</taxon>
        <taxon>Desulfovibrio</taxon>
    </lineage>
</organism>
<dbReference type="AlphaFoldDB" id="I2Q2P6"/>
<dbReference type="EMBL" id="JH600068">
    <property type="protein sequence ID" value="EIG54052.1"/>
    <property type="molecule type" value="Genomic_DNA"/>
</dbReference>
<sequence length="440" mass="45645">MTIQSQKLWAMEPGRLSGLFRDMKAKGMPDAAALAAMAAAGNGREEQLYERVGPLAVVGMAGALAKEGYWWWGVASMRQIGAALLQAAKDPGVKGILLDVDSPGGTVDGTEELAGIARAVAAVKPLYAYAGDLMCSAAYWIGSQAREIGAQASAMIGSIGVICTHVDWSGYDEQMGVDVSYLTAGHFKAMGNAHEPLSDEARAYVQQQLDSVYDLFLEAVAAGRGVSREQALAMADGKVFLGRQALELGLVDRLESRADFINRIVQEVHMDLQKLKAEHPGVAAALRAEVETELSAGQAAAVKTAADSERDRCLGVVTALVGEEMGAKVAALVSTGVTAGQAKAMSQFLAPPAGGQTPPQGTAVSGQTASQAMLDAIAGVTQAPMNPAADATAAAPDFDALVAAEQAKGLSKGKAMAKVVKEHPEAHAAWLVKCNSKEGK</sequence>
<protein>
    <submittedName>
        <fullName evidence="6">Signal peptide peptidase SppA, 36K type</fullName>
    </submittedName>
</protein>
<dbReference type="GO" id="GO:0008236">
    <property type="term" value="F:serine-type peptidase activity"/>
    <property type="evidence" value="ECO:0007669"/>
    <property type="project" value="UniProtKB-KW"/>
</dbReference>
<dbReference type="HOGENOM" id="CLU_042018_0_0_7"/>
<dbReference type="GO" id="GO:0006508">
    <property type="term" value="P:proteolysis"/>
    <property type="evidence" value="ECO:0007669"/>
    <property type="project" value="UniProtKB-KW"/>
</dbReference>
<dbReference type="InterPro" id="IPR033855">
    <property type="entry name" value="Protein_C"/>
</dbReference>
<dbReference type="NCBIfam" id="TIGR00706">
    <property type="entry name" value="SppA_dom"/>
    <property type="match status" value="1"/>
</dbReference>
<dbReference type="PANTHER" id="PTHR42987:SF4">
    <property type="entry name" value="PROTEASE SOHB-RELATED"/>
    <property type="match status" value="1"/>
</dbReference>
<keyword evidence="3" id="KW-0378">Hydrolase</keyword>
<dbReference type="STRING" id="596152.DesU5LDRAFT_2388"/>
<evidence type="ECO:0000259" key="5">
    <source>
        <dbReference type="Pfam" id="PF01343"/>
    </source>
</evidence>
<dbReference type="eggNOG" id="COG0616">
    <property type="taxonomic scope" value="Bacteria"/>
</dbReference>
<dbReference type="Gene3D" id="3.90.226.10">
    <property type="entry name" value="2-enoyl-CoA Hydratase, Chain A, domain 1"/>
    <property type="match status" value="1"/>
</dbReference>
<dbReference type="InterPro" id="IPR004635">
    <property type="entry name" value="Pept_S49_SppA"/>
</dbReference>
<evidence type="ECO:0000256" key="4">
    <source>
        <dbReference type="ARBA" id="ARBA00022825"/>
    </source>
</evidence>
<dbReference type="PANTHER" id="PTHR42987">
    <property type="entry name" value="PEPTIDASE S49"/>
    <property type="match status" value="1"/>
</dbReference>
<dbReference type="SUPFAM" id="SSF52096">
    <property type="entry name" value="ClpP/crotonase"/>
    <property type="match status" value="1"/>
</dbReference>